<evidence type="ECO:0000259" key="2">
    <source>
        <dbReference type="Pfam" id="PF01408"/>
    </source>
</evidence>
<dbReference type="InterPro" id="IPR050463">
    <property type="entry name" value="Gfo/Idh/MocA_oxidrdct_glycsds"/>
</dbReference>
<dbReference type="Gene3D" id="3.30.360.10">
    <property type="entry name" value="Dihydrodipicolinate Reductase, domain 2"/>
    <property type="match status" value="1"/>
</dbReference>
<dbReference type="AlphaFoldDB" id="E2PZC4"/>
<evidence type="ECO:0000313" key="5">
    <source>
        <dbReference type="Proteomes" id="UP000002357"/>
    </source>
</evidence>
<dbReference type="Gene3D" id="3.40.50.720">
    <property type="entry name" value="NAD(P)-binding Rossmann-like Domain"/>
    <property type="match status" value="1"/>
</dbReference>
<dbReference type="InterPro" id="IPR036291">
    <property type="entry name" value="NAD(P)-bd_dom_sf"/>
</dbReference>
<feature type="domain" description="Gfo/Idh/MocA-like oxidoreductase N-terminal" evidence="2">
    <location>
        <begin position="365"/>
        <end position="479"/>
    </location>
</feature>
<dbReference type="STRING" id="1901.BB341_02460"/>
<dbReference type="eggNOG" id="COG1063">
    <property type="taxonomic scope" value="Bacteria"/>
</dbReference>
<dbReference type="Gene3D" id="3.90.180.10">
    <property type="entry name" value="Medium-chain alcohol dehydrogenases, catalytic domain"/>
    <property type="match status" value="1"/>
</dbReference>
<sequence length="712" mass="74303">MVFGHSGDGRESGPRVLWPVPVNAVMIGVIAFPVEARMRQVVLPGPGSCEIVERDEPPGEPGRIVVDIGVSVLSPGTERAILLDRPTADARYPEHPGYMAAGTVRGGDGAGPAAGTRVAVRRARHASVAVVPVRQVRAVPEGVPPADAAVWQLALTALHGLETGEQRAGEPVTVVGQGLLGVITRRLAAALGAPRVRAVAASSARAWTCRTEPGTAFVAPDDHDGGSTPLVVDATDSGPGLATALASAADGGRVVLLGSPRAERADVPLRHLHDRGLDLRGAHVSGLSEADEDRLGDLFFTLLEQRRFTVRDVLADYPAHRAPEVYRRLAEDRAFVSAVLHWDTPRPAPTRLPAPARTAPAVRPLRFGLLGCGDIGIENARALAAADSGEAELTACHDPVAELAEETAGRYGGRAEASVAALLARTDVDAVIVATPHDTHEPLFTAALAAGRHVLLEKPVAQDLATARRMAERAATARERTGMLFPTRTDPRFRRAREAIAAGEIGTPLGVATSYLTDKPAAYFLGGISGRVATTWRLSKERAGGGFLIMNLIHQIDAVRALIGREPDRVYAETAPSATAAAPGIEDVVGVVLRFGGVVATLVGSASAAGGGGMRTRVWGEAGEVSLTPGFTLTRRGARHPEEGGPAEPAPSAIELRTWAFTRFARAVREGAPVDVSLADGLRTQAVVEAAYASARLGRAVSPARLMEGGAA</sequence>
<dbReference type="Pfam" id="PF01408">
    <property type="entry name" value="GFO_IDH_MocA"/>
    <property type="match status" value="1"/>
</dbReference>
<name>E2PZC4_STRCL</name>
<reference evidence="4 5" key="1">
    <citation type="journal article" date="2010" name="Genome Biol. Evol.">
        <title>The sequence of a 1.8-mb bacterial linear plasmid reveals a rich evolutionary reservoir of secondary metabolic pathways.</title>
        <authorList>
            <person name="Medema M.H."/>
            <person name="Trefzer A."/>
            <person name="Kovalchuk A."/>
            <person name="van den Berg M."/>
            <person name="Mueller U."/>
            <person name="Heijne W."/>
            <person name="Wu L."/>
            <person name="Alam M.T."/>
            <person name="Ronning C.M."/>
            <person name="Nierman W.C."/>
            <person name="Bovenberg R.A.L."/>
            <person name="Breitling R."/>
            <person name="Takano E."/>
        </authorList>
    </citation>
    <scope>NUCLEOTIDE SEQUENCE [LARGE SCALE GENOMIC DNA]</scope>
    <source>
        <strain evidence="5">ATCC 27064 / DSM 738 / JCM 4710 / NBRC 13307 / NCIMB 12785 / NRRL 3585 / VKM Ac-602</strain>
    </source>
</reference>
<accession>E2PZC4</accession>
<keyword evidence="1" id="KW-0560">Oxidoreductase</keyword>
<dbReference type="SUPFAM" id="SSF51735">
    <property type="entry name" value="NAD(P)-binding Rossmann-fold domains"/>
    <property type="match status" value="2"/>
</dbReference>
<dbReference type="Proteomes" id="UP000002357">
    <property type="component" value="Chromosome"/>
</dbReference>
<evidence type="ECO:0000259" key="3">
    <source>
        <dbReference type="Pfam" id="PF22725"/>
    </source>
</evidence>
<dbReference type="KEGG" id="sclf:BB341_02460"/>
<protein>
    <submittedName>
        <fullName evidence="4">Putative oxidoreductase</fullName>
    </submittedName>
</protein>
<dbReference type="InterPro" id="IPR055170">
    <property type="entry name" value="GFO_IDH_MocA-like_dom"/>
</dbReference>
<dbReference type="PANTHER" id="PTHR43818">
    <property type="entry name" value="BCDNA.GH03377"/>
    <property type="match status" value="1"/>
</dbReference>
<dbReference type="EMBL" id="CM000913">
    <property type="protein sequence ID" value="EFG10385.1"/>
    <property type="molecule type" value="Genomic_DNA"/>
</dbReference>
<dbReference type="SUPFAM" id="SSF50129">
    <property type="entry name" value="GroES-like"/>
    <property type="match status" value="1"/>
</dbReference>
<dbReference type="PANTHER" id="PTHR43818:SF11">
    <property type="entry name" value="BCDNA.GH03377"/>
    <property type="match status" value="1"/>
</dbReference>
<organism evidence="4 5">
    <name type="scientific">Streptomyces clavuligerus</name>
    <dbReference type="NCBI Taxonomy" id="1901"/>
    <lineage>
        <taxon>Bacteria</taxon>
        <taxon>Bacillati</taxon>
        <taxon>Actinomycetota</taxon>
        <taxon>Actinomycetes</taxon>
        <taxon>Kitasatosporales</taxon>
        <taxon>Streptomycetaceae</taxon>
        <taxon>Streptomyces</taxon>
    </lineage>
</organism>
<dbReference type="eggNOG" id="COG0673">
    <property type="taxonomic scope" value="Bacteria"/>
</dbReference>
<dbReference type="SUPFAM" id="SSF55347">
    <property type="entry name" value="Glyceraldehyde-3-phosphate dehydrogenase-like, C-terminal domain"/>
    <property type="match status" value="1"/>
</dbReference>
<feature type="domain" description="GFO/IDH/MocA-like oxidoreductase" evidence="3">
    <location>
        <begin position="493"/>
        <end position="625"/>
    </location>
</feature>
<evidence type="ECO:0000313" key="4">
    <source>
        <dbReference type="EMBL" id="EFG10385.1"/>
    </source>
</evidence>
<dbReference type="InterPro" id="IPR000683">
    <property type="entry name" value="Gfo/Idh/MocA-like_OxRdtase_N"/>
</dbReference>
<dbReference type="OrthoDB" id="9792085at2"/>
<keyword evidence="5" id="KW-1185">Reference proteome</keyword>
<dbReference type="InterPro" id="IPR011032">
    <property type="entry name" value="GroES-like_sf"/>
</dbReference>
<gene>
    <name evidence="4" type="ORF">SCLAV_5318</name>
</gene>
<dbReference type="Pfam" id="PF22725">
    <property type="entry name" value="GFO_IDH_MocA_C3"/>
    <property type="match status" value="1"/>
</dbReference>
<dbReference type="GO" id="GO:0016491">
    <property type="term" value="F:oxidoreductase activity"/>
    <property type="evidence" value="ECO:0007669"/>
    <property type="project" value="UniProtKB-KW"/>
</dbReference>
<proteinExistence type="predicted"/>
<evidence type="ECO:0000256" key="1">
    <source>
        <dbReference type="ARBA" id="ARBA00023002"/>
    </source>
</evidence>
<dbReference type="GO" id="GO:0000166">
    <property type="term" value="F:nucleotide binding"/>
    <property type="evidence" value="ECO:0007669"/>
    <property type="project" value="InterPro"/>
</dbReference>